<dbReference type="GO" id="GO:0016829">
    <property type="term" value="F:lyase activity"/>
    <property type="evidence" value="ECO:0007669"/>
    <property type="project" value="UniProtKB-KW"/>
</dbReference>
<dbReference type="PANTHER" id="PTHR30272:SF1">
    <property type="entry name" value="3-HYDROXYACYL-[ACYL-CARRIER-PROTEIN] DEHYDRATASE"/>
    <property type="match status" value="1"/>
</dbReference>
<dbReference type="PANTHER" id="PTHR30272">
    <property type="entry name" value="3-HYDROXYACYL-[ACYL-CARRIER-PROTEIN] DEHYDRATASE"/>
    <property type="match status" value="1"/>
</dbReference>
<dbReference type="RefSeq" id="WP_166399797.1">
    <property type="nucleotide sequence ID" value="NZ_JAANAS010000039.1"/>
</dbReference>
<reference evidence="2" key="1">
    <citation type="submission" date="2020-03" db="EMBL/GenBank/DDBJ databases">
        <title>Psychroflexus Maritimus sp. nov., isolate from marine sediment.</title>
        <authorList>
            <person name="Zhong Y.-L."/>
        </authorList>
    </citation>
    <scope>NUCLEOTIDE SEQUENCE</scope>
    <source>
        <strain evidence="2">C1</strain>
    </source>
</reference>
<comment type="caution">
    <text evidence="2">The sequence shown here is derived from an EMBL/GenBank/DDBJ whole genome shotgun (WGS) entry which is preliminary data.</text>
</comment>
<evidence type="ECO:0000313" key="2">
    <source>
        <dbReference type="EMBL" id="NGZ89532.1"/>
    </source>
</evidence>
<evidence type="ECO:0000256" key="1">
    <source>
        <dbReference type="ARBA" id="ARBA00023239"/>
    </source>
</evidence>
<dbReference type="InterPro" id="IPR013114">
    <property type="entry name" value="FabA_FabZ"/>
</dbReference>
<dbReference type="InterPro" id="IPR029069">
    <property type="entry name" value="HotDog_dom_sf"/>
</dbReference>
<dbReference type="Proteomes" id="UP000643701">
    <property type="component" value="Unassembled WGS sequence"/>
</dbReference>
<sequence length="154" mass="17114">MNLHTAIISKMPYGKGFLFIDEIETLTTNKIKGSYSFPVEAEYYAHHFPSNPVTPGVLLTECAAQIGLVAFGIFLLTAETSESQHTSPKIAFTSAEVDFLKSIPPGEKVHVEAKKIYFRFQKLKVSFKLLNSSNEVAVQGKLSGMFQLEKSNHE</sequence>
<evidence type="ECO:0000313" key="3">
    <source>
        <dbReference type="Proteomes" id="UP000643701"/>
    </source>
</evidence>
<dbReference type="SUPFAM" id="SSF54637">
    <property type="entry name" value="Thioesterase/thiol ester dehydrase-isomerase"/>
    <property type="match status" value="1"/>
</dbReference>
<gene>
    <name evidence="2" type="ORF">G7034_04610</name>
</gene>
<accession>A0A967AC42</accession>
<dbReference type="AlphaFoldDB" id="A0A967AC42"/>
<name>A0A967AC42_9FLAO</name>
<proteinExistence type="predicted"/>
<keyword evidence="1" id="KW-0456">Lyase</keyword>
<dbReference type="Pfam" id="PF07977">
    <property type="entry name" value="FabA"/>
    <property type="match status" value="1"/>
</dbReference>
<protein>
    <submittedName>
        <fullName evidence="2">Hydroxymyristoyl-ACP dehydratase</fullName>
    </submittedName>
</protein>
<dbReference type="Gene3D" id="3.10.129.10">
    <property type="entry name" value="Hotdog Thioesterase"/>
    <property type="match status" value="1"/>
</dbReference>
<keyword evidence="3" id="KW-1185">Reference proteome</keyword>
<organism evidence="2 3">
    <name type="scientific">Psychroflexus maritimus</name>
    <dbReference type="NCBI Taxonomy" id="2714865"/>
    <lineage>
        <taxon>Bacteria</taxon>
        <taxon>Pseudomonadati</taxon>
        <taxon>Bacteroidota</taxon>
        <taxon>Flavobacteriia</taxon>
        <taxon>Flavobacteriales</taxon>
        <taxon>Flavobacteriaceae</taxon>
        <taxon>Psychroflexus</taxon>
    </lineage>
</organism>
<dbReference type="EMBL" id="JAANAS010000039">
    <property type="protein sequence ID" value="NGZ89532.1"/>
    <property type="molecule type" value="Genomic_DNA"/>
</dbReference>